<sequence length="226" mass="24447">MKPTRPFHQTPVITIDGPTASGKGTVAALVAATLGFHLLDSGALYRLTALASMSYDIDPADAEALAKLVGALHITFREGCAQLDGVDVSAEIRAEEVGNRASAIAVHPEVRKALIARQRAFRKLPGLVADGRDMGTVIFPDAPLKVFLTASVEARAARRYKQLIQKGFSANMEDLLRDLRERDTRDTNRSTAPLKPAADARTLDTSGLSVDQTVEQIIGWFNEIRV</sequence>
<dbReference type="Pfam" id="PF02224">
    <property type="entry name" value="Cytidylate_kin"/>
    <property type="match status" value="1"/>
</dbReference>
<protein>
    <recommendedName>
        <fullName evidence="8">Cytidylate kinase</fullName>
        <shortName evidence="8">CK</shortName>
        <ecNumber evidence="8">2.7.4.25</ecNumber>
    </recommendedName>
    <alternativeName>
        <fullName evidence="8">Cytidine monophosphate kinase</fullName>
        <shortName evidence="8">CMP kinase</shortName>
    </alternativeName>
</protein>
<dbReference type="PANTHER" id="PTHR21299:SF2">
    <property type="entry name" value="CYTIDYLATE KINASE"/>
    <property type="match status" value="1"/>
</dbReference>
<dbReference type="EC" id="2.7.4.25" evidence="8"/>
<dbReference type="Gene3D" id="3.40.50.300">
    <property type="entry name" value="P-loop containing nucleotide triphosphate hydrolases"/>
    <property type="match status" value="1"/>
</dbReference>
<evidence type="ECO:0000256" key="6">
    <source>
        <dbReference type="ARBA" id="ARBA00047615"/>
    </source>
</evidence>
<comment type="catalytic activity">
    <reaction evidence="7 8">
        <text>CMP + ATP = CDP + ADP</text>
        <dbReference type="Rhea" id="RHEA:11600"/>
        <dbReference type="ChEBI" id="CHEBI:30616"/>
        <dbReference type="ChEBI" id="CHEBI:58069"/>
        <dbReference type="ChEBI" id="CHEBI:60377"/>
        <dbReference type="ChEBI" id="CHEBI:456216"/>
        <dbReference type="EC" id="2.7.4.25"/>
    </reaction>
</comment>
<evidence type="ECO:0000256" key="4">
    <source>
        <dbReference type="ARBA" id="ARBA00022777"/>
    </source>
</evidence>
<feature type="binding site" evidence="8">
    <location>
        <begin position="17"/>
        <end position="25"/>
    </location>
    <ligand>
        <name>ATP</name>
        <dbReference type="ChEBI" id="CHEBI:30616"/>
    </ligand>
</feature>
<keyword evidence="12" id="KW-1185">Reference proteome</keyword>
<dbReference type="AlphaFoldDB" id="A0A158H185"/>
<dbReference type="GO" id="GO:0015949">
    <property type="term" value="P:nucleobase-containing small molecule interconversion"/>
    <property type="evidence" value="ECO:0007669"/>
    <property type="project" value="TreeGrafter"/>
</dbReference>
<evidence type="ECO:0000256" key="8">
    <source>
        <dbReference type="HAMAP-Rule" id="MF_00238"/>
    </source>
</evidence>
<comment type="similarity">
    <text evidence="1 8">Belongs to the cytidylate kinase family. Type 1 subfamily.</text>
</comment>
<feature type="region of interest" description="Disordered" evidence="9">
    <location>
        <begin position="181"/>
        <end position="202"/>
    </location>
</feature>
<evidence type="ECO:0000313" key="12">
    <source>
        <dbReference type="Proteomes" id="UP000054977"/>
    </source>
</evidence>
<dbReference type="GO" id="GO:0036431">
    <property type="term" value="F:dCMP kinase activity"/>
    <property type="evidence" value="ECO:0007669"/>
    <property type="project" value="InterPro"/>
</dbReference>
<evidence type="ECO:0000259" key="10">
    <source>
        <dbReference type="Pfam" id="PF02224"/>
    </source>
</evidence>
<comment type="catalytic activity">
    <reaction evidence="6 8">
        <text>dCMP + ATP = dCDP + ADP</text>
        <dbReference type="Rhea" id="RHEA:25094"/>
        <dbReference type="ChEBI" id="CHEBI:30616"/>
        <dbReference type="ChEBI" id="CHEBI:57566"/>
        <dbReference type="ChEBI" id="CHEBI:58593"/>
        <dbReference type="ChEBI" id="CHEBI:456216"/>
        <dbReference type="EC" id="2.7.4.25"/>
    </reaction>
</comment>
<dbReference type="GO" id="GO:0005524">
    <property type="term" value="F:ATP binding"/>
    <property type="evidence" value="ECO:0007669"/>
    <property type="project" value="UniProtKB-UniRule"/>
</dbReference>
<keyword evidence="3 8" id="KW-0547">Nucleotide-binding</keyword>
<dbReference type="RefSeq" id="WP_087667715.1">
    <property type="nucleotide sequence ID" value="NZ_FCNW02000012.1"/>
</dbReference>
<keyword evidence="2 8" id="KW-0808">Transferase</keyword>
<dbReference type="Proteomes" id="UP000054977">
    <property type="component" value="Unassembled WGS sequence"/>
</dbReference>
<evidence type="ECO:0000256" key="5">
    <source>
        <dbReference type="ARBA" id="ARBA00022840"/>
    </source>
</evidence>
<evidence type="ECO:0000256" key="3">
    <source>
        <dbReference type="ARBA" id="ARBA00022741"/>
    </source>
</evidence>
<evidence type="ECO:0000256" key="7">
    <source>
        <dbReference type="ARBA" id="ARBA00048478"/>
    </source>
</evidence>
<dbReference type="OrthoDB" id="9807434at2"/>
<dbReference type="GO" id="GO:0006220">
    <property type="term" value="P:pyrimidine nucleotide metabolic process"/>
    <property type="evidence" value="ECO:0007669"/>
    <property type="project" value="UniProtKB-UniRule"/>
</dbReference>
<dbReference type="PANTHER" id="PTHR21299">
    <property type="entry name" value="CYTIDYLATE KINASE/PANTOATE-BETA-ALANINE LIGASE"/>
    <property type="match status" value="1"/>
</dbReference>
<dbReference type="CDD" id="cd02020">
    <property type="entry name" value="CMPK"/>
    <property type="match status" value="1"/>
</dbReference>
<dbReference type="InterPro" id="IPR003136">
    <property type="entry name" value="Cytidylate_kin"/>
</dbReference>
<dbReference type="HAMAP" id="MF_00238">
    <property type="entry name" value="Cytidyl_kinase_type1"/>
    <property type="match status" value="1"/>
</dbReference>
<evidence type="ECO:0000256" key="2">
    <source>
        <dbReference type="ARBA" id="ARBA00022679"/>
    </source>
</evidence>
<evidence type="ECO:0000256" key="1">
    <source>
        <dbReference type="ARBA" id="ARBA00009427"/>
    </source>
</evidence>
<gene>
    <name evidence="8" type="primary">cmk</name>
    <name evidence="11" type="ORF">AWB65_02800</name>
</gene>
<evidence type="ECO:0000256" key="9">
    <source>
        <dbReference type="SAM" id="MobiDB-lite"/>
    </source>
</evidence>
<keyword evidence="5 8" id="KW-0067">ATP-binding</keyword>
<dbReference type="NCBIfam" id="TIGR00017">
    <property type="entry name" value="cmk"/>
    <property type="match status" value="1"/>
</dbReference>
<feature type="domain" description="Cytidylate kinase" evidence="10">
    <location>
        <begin position="13"/>
        <end position="220"/>
    </location>
</feature>
<dbReference type="GO" id="GO:0036430">
    <property type="term" value="F:CMP kinase activity"/>
    <property type="evidence" value="ECO:0007669"/>
    <property type="project" value="RHEA"/>
</dbReference>
<dbReference type="GO" id="GO:0005829">
    <property type="term" value="C:cytosol"/>
    <property type="evidence" value="ECO:0007669"/>
    <property type="project" value="TreeGrafter"/>
</dbReference>
<dbReference type="SUPFAM" id="SSF52540">
    <property type="entry name" value="P-loop containing nucleoside triphosphate hydrolases"/>
    <property type="match status" value="1"/>
</dbReference>
<accession>A0A158H185</accession>
<name>A0A158H185_9BURK</name>
<keyword evidence="8" id="KW-0963">Cytoplasm</keyword>
<dbReference type="InterPro" id="IPR011994">
    <property type="entry name" value="Cytidylate_kinase_dom"/>
</dbReference>
<keyword evidence="4 8" id="KW-0418">Kinase</keyword>
<comment type="caution">
    <text evidence="11">The sequence shown here is derived from an EMBL/GenBank/DDBJ whole genome shotgun (WGS) entry which is preliminary data.</text>
</comment>
<reference evidence="11" key="1">
    <citation type="submission" date="2016-01" db="EMBL/GenBank/DDBJ databases">
        <authorList>
            <person name="Peeters C."/>
        </authorList>
    </citation>
    <scope>NUCLEOTIDE SEQUENCE [LARGE SCALE GENOMIC DNA]</scope>
    <source>
        <strain evidence="11">LMG 22934</strain>
    </source>
</reference>
<dbReference type="STRING" id="326474.AWB65_02800"/>
<dbReference type="EMBL" id="FCNW02000012">
    <property type="protein sequence ID" value="SAL38118.1"/>
    <property type="molecule type" value="Genomic_DNA"/>
</dbReference>
<comment type="subcellular location">
    <subcellularLocation>
        <location evidence="8">Cytoplasm</location>
    </subcellularLocation>
</comment>
<proteinExistence type="inferred from homology"/>
<organism evidence="11 12">
    <name type="scientific">Caballeronia humi</name>
    <dbReference type="NCBI Taxonomy" id="326474"/>
    <lineage>
        <taxon>Bacteria</taxon>
        <taxon>Pseudomonadati</taxon>
        <taxon>Pseudomonadota</taxon>
        <taxon>Betaproteobacteria</taxon>
        <taxon>Burkholderiales</taxon>
        <taxon>Burkholderiaceae</taxon>
        <taxon>Caballeronia</taxon>
    </lineage>
</organism>
<dbReference type="InterPro" id="IPR027417">
    <property type="entry name" value="P-loop_NTPase"/>
</dbReference>
<evidence type="ECO:0000313" key="11">
    <source>
        <dbReference type="EMBL" id="SAL38118.1"/>
    </source>
</evidence>